<keyword evidence="3" id="KW-1003">Cell membrane</keyword>
<dbReference type="AlphaFoldDB" id="A0A345CUR6"/>
<feature type="transmembrane region" description="Helical" evidence="8">
    <location>
        <begin position="448"/>
        <end position="471"/>
    </location>
</feature>
<feature type="transmembrane region" description="Helical" evidence="8">
    <location>
        <begin position="491"/>
        <end position="513"/>
    </location>
</feature>
<keyword evidence="2 8" id="KW-0813">Transport</keyword>
<dbReference type="GO" id="GO:0055085">
    <property type="term" value="P:transmembrane transport"/>
    <property type="evidence" value="ECO:0007669"/>
    <property type="project" value="InterPro"/>
</dbReference>
<dbReference type="Proteomes" id="UP000264980">
    <property type="component" value="Chromosome"/>
</dbReference>
<evidence type="ECO:0000313" key="11">
    <source>
        <dbReference type="Proteomes" id="UP000264980"/>
    </source>
</evidence>
<feature type="transmembrane region" description="Helical" evidence="8">
    <location>
        <begin position="102"/>
        <end position="122"/>
    </location>
</feature>
<proteinExistence type="inferred from homology"/>
<dbReference type="Gene3D" id="1.10.3720.10">
    <property type="entry name" value="MetI-like"/>
    <property type="match status" value="2"/>
</dbReference>
<feature type="transmembrane region" description="Helical" evidence="8">
    <location>
        <begin position="66"/>
        <end position="90"/>
    </location>
</feature>
<feature type="domain" description="ABC transmembrane type-1" evidence="9">
    <location>
        <begin position="66"/>
        <end position="249"/>
    </location>
</feature>
<evidence type="ECO:0000256" key="1">
    <source>
        <dbReference type="ARBA" id="ARBA00004429"/>
    </source>
</evidence>
<dbReference type="EMBL" id="CP013970">
    <property type="protein sequence ID" value="AXF77183.1"/>
    <property type="molecule type" value="Genomic_DNA"/>
</dbReference>
<feature type="transmembrane region" description="Helical" evidence="8">
    <location>
        <begin position="128"/>
        <end position="148"/>
    </location>
</feature>
<evidence type="ECO:0000313" key="10">
    <source>
        <dbReference type="EMBL" id="AXF77183.1"/>
    </source>
</evidence>
<evidence type="ECO:0000256" key="2">
    <source>
        <dbReference type="ARBA" id="ARBA00022448"/>
    </source>
</evidence>
<evidence type="ECO:0000256" key="4">
    <source>
        <dbReference type="ARBA" id="ARBA00022519"/>
    </source>
</evidence>
<comment type="similarity">
    <text evidence="8">Belongs to the binding-protein-dependent transport system permease family.</text>
</comment>
<dbReference type="InterPro" id="IPR000515">
    <property type="entry name" value="MetI-like"/>
</dbReference>
<dbReference type="InterPro" id="IPR035906">
    <property type="entry name" value="MetI-like_sf"/>
</dbReference>
<evidence type="ECO:0000256" key="3">
    <source>
        <dbReference type="ARBA" id="ARBA00022475"/>
    </source>
</evidence>
<feature type="transmembrane region" description="Helical" evidence="8">
    <location>
        <begin position="279"/>
        <end position="306"/>
    </location>
</feature>
<keyword evidence="4" id="KW-0997">Cell inner membrane</keyword>
<dbReference type="PROSITE" id="PS50928">
    <property type="entry name" value="ABC_TM1"/>
    <property type="match status" value="2"/>
</dbReference>
<sequence length="522" mass="56121">MPHPAVTTPPFGGVSARSPGLFVLMLAAVITVFSLLPLAFVARITFSSGWETIRTLLLRPRVAELFLNTTLLILCTLPLNLLAGIGLAWLTERTTLPGRRAWSLLCTAPLGVPAFIQSYAWISALPAISGLGAAVFLSLLAYFPFIYLPAAAVLRRLDPELEYVAASLGQPPLAIFFRVILPQMKLAILGGVLLTVLHLLAEYGLFALIRFDSFTTAIFDQFQSTFNGPAANMLAGVLAITCLLFLLLDIKVRGRARHIRVGGGVPQQRQPKTLSSGQVLLFSLLPLTLVLLSLGVPLLVLLRWLWAGGLTVWQQPALWQALQQTVLLALAGAALTTASAFPLAWLSVRYPQRVFRLMESSNYLTGSLPGLVIALALVTFTLQIAPPLYQTAFTLLLAYVLLYLPRALVNLRAGIAQTPAELENVAASMGKTPAQVLWRVTLRLAAPAAASGAVLTFIGIASELTATLLLSPLGTRTLATGFWSLTSEIDYVAASPYALLLILLSLPLTSLLYRQADRAAGI</sequence>
<dbReference type="PANTHER" id="PTHR43357">
    <property type="entry name" value="INNER MEMBRANE ABC TRANSPORTER PERMEASE PROTEIN YDCV"/>
    <property type="match status" value="1"/>
</dbReference>
<protein>
    <submittedName>
        <fullName evidence="10">Iron ABC transporter permease</fullName>
    </submittedName>
</protein>
<evidence type="ECO:0000259" key="9">
    <source>
        <dbReference type="PROSITE" id="PS50928"/>
    </source>
</evidence>
<reference evidence="10 11" key="1">
    <citation type="submission" date="2016-01" db="EMBL/GenBank/DDBJ databases">
        <authorList>
            <person name="Oliw E.H."/>
        </authorList>
    </citation>
    <scope>NUCLEOTIDE SEQUENCE [LARGE SCALE GENOMIC DNA]</scope>
    <source>
        <strain evidence="10 11">MDcuke</strain>
    </source>
</reference>
<organism evidence="10 11">
    <name type="scientific">Erwinia tracheiphila</name>
    <dbReference type="NCBI Taxonomy" id="65700"/>
    <lineage>
        <taxon>Bacteria</taxon>
        <taxon>Pseudomonadati</taxon>
        <taxon>Pseudomonadota</taxon>
        <taxon>Gammaproteobacteria</taxon>
        <taxon>Enterobacterales</taxon>
        <taxon>Erwiniaceae</taxon>
        <taxon>Erwinia</taxon>
    </lineage>
</organism>
<feature type="transmembrane region" description="Helical" evidence="8">
    <location>
        <begin position="360"/>
        <end position="382"/>
    </location>
</feature>
<feature type="domain" description="ABC transmembrane type-1" evidence="9">
    <location>
        <begin position="322"/>
        <end position="512"/>
    </location>
</feature>
<feature type="transmembrane region" description="Helical" evidence="8">
    <location>
        <begin position="186"/>
        <end position="209"/>
    </location>
</feature>
<name>A0A345CUR6_9GAMM</name>
<feature type="transmembrane region" description="Helical" evidence="8">
    <location>
        <begin position="326"/>
        <end position="348"/>
    </location>
</feature>
<evidence type="ECO:0000256" key="8">
    <source>
        <dbReference type="RuleBase" id="RU363032"/>
    </source>
</evidence>
<keyword evidence="7 8" id="KW-0472">Membrane</keyword>
<keyword evidence="6 8" id="KW-1133">Transmembrane helix</keyword>
<dbReference type="CDD" id="cd06261">
    <property type="entry name" value="TM_PBP2"/>
    <property type="match status" value="2"/>
</dbReference>
<dbReference type="Pfam" id="PF00528">
    <property type="entry name" value="BPD_transp_1"/>
    <property type="match status" value="2"/>
</dbReference>
<evidence type="ECO:0000256" key="6">
    <source>
        <dbReference type="ARBA" id="ARBA00022989"/>
    </source>
</evidence>
<dbReference type="PANTHER" id="PTHR43357:SF3">
    <property type="entry name" value="FE(3+)-TRANSPORT SYSTEM PERMEASE PROTEIN FBPB 2"/>
    <property type="match status" value="1"/>
</dbReference>
<dbReference type="SUPFAM" id="SSF161098">
    <property type="entry name" value="MetI-like"/>
    <property type="match status" value="2"/>
</dbReference>
<dbReference type="GO" id="GO:0005886">
    <property type="term" value="C:plasma membrane"/>
    <property type="evidence" value="ECO:0007669"/>
    <property type="project" value="UniProtKB-SubCell"/>
</dbReference>
<comment type="subcellular location">
    <subcellularLocation>
        <location evidence="1">Cell inner membrane</location>
        <topology evidence="1">Multi-pass membrane protein</topology>
    </subcellularLocation>
    <subcellularLocation>
        <location evidence="8">Cell membrane</location>
        <topology evidence="8">Multi-pass membrane protein</topology>
    </subcellularLocation>
</comment>
<evidence type="ECO:0000256" key="7">
    <source>
        <dbReference type="ARBA" id="ARBA00023136"/>
    </source>
</evidence>
<evidence type="ECO:0000256" key="5">
    <source>
        <dbReference type="ARBA" id="ARBA00022692"/>
    </source>
</evidence>
<gene>
    <name evidence="10" type="ORF">AV903_15970</name>
</gene>
<feature type="transmembrane region" description="Helical" evidence="8">
    <location>
        <begin position="229"/>
        <end position="250"/>
    </location>
</feature>
<feature type="transmembrane region" description="Helical" evidence="8">
    <location>
        <begin position="21"/>
        <end position="46"/>
    </location>
</feature>
<keyword evidence="5 8" id="KW-0812">Transmembrane</keyword>
<accession>A0A345CUR6</accession>
<dbReference type="RefSeq" id="WP_233481471.1">
    <property type="nucleotide sequence ID" value="NZ_CP013970.1"/>
</dbReference>
<feature type="transmembrane region" description="Helical" evidence="8">
    <location>
        <begin position="388"/>
        <end position="404"/>
    </location>
</feature>